<sequence length="46" mass="5441">MYQFLPAQKMWPLESVSIGHHIWRNMLRFYDFLLARLSAAGAAQQF</sequence>
<gene>
    <name evidence="1" type="ORF">BAL341_1133</name>
</gene>
<reference evidence="1" key="1">
    <citation type="submission" date="2019-04" db="EMBL/GenBank/DDBJ databases">
        <authorList>
            <person name="Brambilla D."/>
        </authorList>
    </citation>
    <scope>NUCLEOTIDE SEQUENCE</scope>
    <source>
        <strain evidence="1">BAL1</strain>
    </source>
</reference>
<proteinExistence type="predicted"/>
<evidence type="ECO:0000313" key="1">
    <source>
        <dbReference type="EMBL" id="VHO02962.1"/>
    </source>
</evidence>
<dbReference type="AlphaFoldDB" id="A0A486XN39"/>
<protein>
    <submittedName>
        <fullName evidence="1">Uncharacterized protein</fullName>
    </submittedName>
</protein>
<accession>A0A486XN39</accession>
<dbReference type="EMBL" id="CAAJGR010000078">
    <property type="protein sequence ID" value="VHO02962.1"/>
    <property type="molecule type" value="Genomic_DNA"/>
</dbReference>
<organism evidence="1">
    <name type="scientific">Rheinheimera sp. BAL341</name>
    <dbReference type="NCBI Taxonomy" id="1708203"/>
    <lineage>
        <taxon>Bacteria</taxon>
        <taxon>Pseudomonadati</taxon>
        <taxon>Pseudomonadota</taxon>
        <taxon>Gammaproteobacteria</taxon>
        <taxon>Chromatiales</taxon>
        <taxon>Chromatiaceae</taxon>
        <taxon>Rheinheimera</taxon>
    </lineage>
</organism>
<name>A0A486XN39_9GAMM</name>